<dbReference type="EMBL" id="MH730557">
    <property type="protein sequence ID" value="AXU40240.1"/>
    <property type="molecule type" value="Genomic_DNA"/>
</dbReference>
<evidence type="ECO:0000313" key="2">
    <source>
        <dbReference type="Proteomes" id="UP000276974"/>
    </source>
</evidence>
<sequence length="66" mass="7132">MKITSKDEALDVLNQVKQGQARAKVAISPFTKAAEAEKAVPLLINIIEYLITSGDAKECTGCQIQK</sequence>
<reference evidence="1 2" key="1">
    <citation type="submission" date="2018-08" db="EMBL/GenBank/DDBJ databases">
        <title>Complete genome sequence of Vibrio anguillarum PM2-like non-tailed bacteriophage phiNo16.</title>
        <authorList>
            <person name="Kalatzis P.G."/>
            <person name="Carstens A.B."/>
            <person name="Katharios P."/>
            <person name="Castillo D."/>
            <person name="Hansen L.H."/>
            <person name="Middelboe M."/>
        </authorList>
    </citation>
    <scope>NUCLEOTIDE SEQUENCE [LARGE SCALE GENOMIC DNA]</scope>
</reference>
<evidence type="ECO:0000313" key="1">
    <source>
        <dbReference type="EMBL" id="AXU40240.1"/>
    </source>
</evidence>
<protein>
    <submittedName>
        <fullName evidence="1">Uncharacterized protein</fullName>
    </submittedName>
</protein>
<gene>
    <name evidence="1" type="ORF">fNo16_0001</name>
</gene>
<proteinExistence type="predicted"/>
<organism evidence="1 2">
    <name type="scientific">Vibrio phage fNo16</name>
    <dbReference type="NCBI Taxonomy" id="2315335"/>
    <lineage>
        <taxon>Viruses</taxon>
        <taxon>Varidnaviria</taxon>
        <taxon>Abadenavirae</taxon>
        <taxon>Produgelaviricota</taxon>
        <taxon>Belvinaviricetes</taxon>
        <taxon>Vinavirales</taxon>
        <taxon>Asemoviridae</taxon>
        <taxon>Elsinorevirus</taxon>
        <taxon>Elsinorevirus NO16</taxon>
    </lineage>
</organism>
<keyword evidence="2" id="KW-1185">Reference proteome</keyword>
<dbReference type="Proteomes" id="UP000276974">
    <property type="component" value="Segment"/>
</dbReference>
<accession>A0A3G1SVP9</accession>
<name>A0A3G1SVP9_9VIRU</name>